<gene>
    <name evidence="1" type="ORF">GKZ28_06620</name>
</gene>
<sequence length="67" mass="7899">MYLTGFPYGFESFSIEQGMSWSQCVMPKDFIILKEANDYMKSSYKNWSDCDIFADWANSVLYNRKSI</sequence>
<organism evidence="1 2">
    <name type="scientific">Clostridium chromiireducens</name>
    <dbReference type="NCBI Taxonomy" id="225345"/>
    <lineage>
        <taxon>Bacteria</taxon>
        <taxon>Bacillati</taxon>
        <taxon>Bacillota</taxon>
        <taxon>Clostridia</taxon>
        <taxon>Eubacteriales</taxon>
        <taxon>Clostridiaceae</taxon>
        <taxon>Clostridium</taxon>
    </lineage>
</organism>
<dbReference type="RefSeq" id="WP_207710167.1">
    <property type="nucleotide sequence ID" value="NZ_WSRQ01000008.1"/>
</dbReference>
<comment type="caution">
    <text evidence="1">The sequence shown here is derived from an EMBL/GenBank/DDBJ whole genome shotgun (WGS) entry which is preliminary data.</text>
</comment>
<name>A0A964W1P8_9CLOT</name>
<evidence type="ECO:0000313" key="1">
    <source>
        <dbReference type="EMBL" id="MVX63370.1"/>
    </source>
</evidence>
<dbReference type="EMBL" id="WSRQ01000008">
    <property type="protein sequence ID" value="MVX63370.1"/>
    <property type="molecule type" value="Genomic_DNA"/>
</dbReference>
<proteinExistence type="predicted"/>
<accession>A0A964W1P8</accession>
<evidence type="ECO:0000313" key="2">
    <source>
        <dbReference type="Proteomes" id="UP000656077"/>
    </source>
</evidence>
<dbReference type="Proteomes" id="UP000656077">
    <property type="component" value="Unassembled WGS sequence"/>
</dbReference>
<protein>
    <submittedName>
        <fullName evidence="1">Uncharacterized protein</fullName>
    </submittedName>
</protein>
<dbReference type="AlphaFoldDB" id="A0A964W1P8"/>
<reference evidence="1" key="1">
    <citation type="submission" date="2019-12" db="EMBL/GenBank/DDBJ databases">
        <title>Microbes associate with the intestines of laboratory mice.</title>
        <authorList>
            <person name="Navarre W."/>
            <person name="Wong E."/>
        </authorList>
    </citation>
    <scope>NUCLEOTIDE SEQUENCE</scope>
    <source>
        <strain evidence="1">NM79_F5</strain>
    </source>
</reference>